<name>A0A438GGB6_VITVI</name>
<feature type="domain" description="HTH myb-type" evidence="5">
    <location>
        <begin position="4"/>
        <end position="56"/>
    </location>
</feature>
<dbReference type="Pfam" id="PF00249">
    <property type="entry name" value="Myb_DNA-binding"/>
    <property type="match status" value="3"/>
</dbReference>
<feature type="domain" description="Myb-like" evidence="4">
    <location>
        <begin position="57"/>
        <end position="107"/>
    </location>
</feature>
<keyword evidence="3" id="KW-0539">Nucleus</keyword>
<comment type="subcellular location">
    <subcellularLocation>
        <location evidence="1">Nucleus</location>
    </subcellularLocation>
</comment>
<organism evidence="6 7">
    <name type="scientific">Vitis vinifera</name>
    <name type="common">Grape</name>
    <dbReference type="NCBI Taxonomy" id="29760"/>
    <lineage>
        <taxon>Eukaryota</taxon>
        <taxon>Viridiplantae</taxon>
        <taxon>Streptophyta</taxon>
        <taxon>Embryophyta</taxon>
        <taxon>Tracheophyta</taxon>
        <taxon>Spermatophyta</taxon>
        <taxon>Magnoliopsida</taxon>
        <taxon>eudicotyledons</taxon>
        <taxon>Gunneridae</taxon>
        <taxon>Pentapetalae</taxon>
        <taxon>rosids</taxon>
        <taxon>Vitales</taxon>
        <taxon>Vitaceae</taxon>
        <taxon>Viteae</taxon>
        <taxon>Vitis</taxon>
    </lineage>
</organism>
<dbReference type="GO" id="GO:0005634">
    <property type="term" value="C:nucleus"/>
    <property type="evidence" value="ECO:0007669"/>
    <property type="project" value="UniProtKB-SubCell"/>
</dbReference>
<dbReference type="InterPro" id="IPR009057">
    <property type="entry name" value="Homeodomain-like_sf"/>
</dbReference>
<evidence type="ECO:0000313" key="6">
    <source>
        <dbReference type="EMBL" id="RVW71241.1"/>
    </source>
</evidence>
<dbReference type="AlphaFoldDB" id="A0A438GGB6"/>
<dbReference type="PANTHER" id="PTHR47999">
    <property type="entry name" value="TRANSCRIPTION FACTOR MYB8-RELATED-RELATED"/>
    <property type="match status" value="1"/>
</dbReference>
<feature type="domain" description="Myb-like" evidence="4">
    <location>
        <begin position="4"/>
        <end position="56"/>
    </location>
</feature>
<dbReference type="SUPFAM" id="SSF46689">
    <property type="entry name" value="Homeodomain-like"/>
    <property type="match status" value="2"/>
</dbReference>
<evidence type="ECO:0000256" key="2">
    <source>
        <dbReference type="ARBA" id="ARBA00023125"/>
    </source>
</evidence>
<dbReference type="EMBL" id="QGNW01000443">
    <property type="protein sequence ID" value="RVW71241.1"/>
    <property type="molecule type" value="Genomic_DNA"/>
</dbReference>
<sequence>MMARPEEQRPRWTEEEDRMLFECKGRNLDLPWPDIAELAGLSRSGKSCRDRWKNHLDPNVKRGNFSQEEDETIIRLHSSHENSWAFIATHLPGRTDNAVKNRWNNHLKNKLIGRSTDHQNILTHKVALGISHMPHNSFISTTILIHTQAQAPFLHRGYLQSDDETIHHAFGGDYFASEPTQLFHLNYNIDPNPSSSSIPTPVSASQEIANPWSSFELACSKFPRGYLPIDCETIHHSLGGNYFEFEPTQLFHLNHNIDPNASSSSIPTPVSASQDISSPWSTSEFAYTEFSGDIFRVMMRSSITLSGEITLSLSPHNSFISTTILIQKQAQARFLHWFQPHKKSAGRAEQDGKSCRERWKNHLDSNVKRGNFSQEEDETIIRLHSSHGNSWAFIATHLPGRTDNALKNRWNHHLKNKLIGRGIDHQNIPDPQSSTGDYFEPWISGPVSASVENAFMPTEQVTRNWST</sequence>
<feature type="domain" description="Myb-like" evidence="4">
    <location>
        <begin position="364"/>
        <end position="414"/>
    </location>
</feature>
<dbReference type="Gene3D" id="1.10.10.60">
    <property type="entry name" value="Homeodomain-like"/>
    <property type="match status" value="3"/>
</dbReference>
<dbReference type="InterPro" id="IPR017930">
    <property type="entry name" value="Myb_dom"/>
</dbReference>
<evidence type="ECO:0000256" key="3">
    <source>
        <dbReference type="ARBA" id="ARBA00023242"/>
    </source>
</evidence>
<evidence type="ECO:0000259" key="5">
    <source>
        <dbReference type="PROSITE" id="PS51294"/>
    </source>
</evidence>
<dbReference type="Proteomes" id="UP000288805">
    <property type="component" value="Unassembled WGS sequence"/>
</dbReference>
<feature type="domain" description="HTH myb-type" evidence="5">
    <location>
        <begin position="364"/>
        <end position="418"/>
    </location>
</feature>
<proteinExistence type="predicted"/>
<feature type="domain" description="HTH myb-type" evidence="5">
    <location>
        <begin position="57"/>
        <end position="111"/>
    </location>
</feature>
<dbReference type="GO" id="GO:0003677">
    <property type="term" value="F:DNA binding"/>
    <property type="evidence" value="ECO:0007669"/>
    <property type="project" value="UniProtKB-KW"/>
</dbReference>
<reference evidence="6 7" key="1">
    <citation type="journal article" date="2018" name="PLoS Genet.">
        <title>Population sequencing reveals clonal diversity and ancestral inbreeding in the grapevine cultivar Chardonnay.</title>
        <authorList>
            <person name="Roach M.J."/>
            <person name="Johnson D.L."/>
            <person name="Bohlmann J."/>
            <person name="van Vuuren H.J."/>
            <person name="Jones S.J."/>
            <person name="Pretorius I.S."/>
            <person name="Schmidt S.A."/>
            <person name="Borneman A.R."/>
        </authorList>
    </citation>
    <scope>NUCLEOTIDE SEQUENCE [LARGE SCALE GENOMIC DNA]</scope>
    <source>
        <strain evidence="7">cv. Chardonnay</strain>
        <tissue evidence="6">Leaf</tissue>
    </source>
</reference>
<protein>
    <submittedName>
        <fullName evidence="6">Transcription factor MYB3</fullName>
    </submittedName>
</protein>
<evidence type="ECO:0000256" key="1">
    <source>
        <dbReference type="ARBA" id="ARBA00004123"/>
    </source>
</evidence>
<dbReference type="PROSITE" id="PS51294">
    <property type="entry name" value="HTH_MYB"/>
    <property type="match status" value="3"/>
</dbReference>
<dbReference type="CDD" id="cd00167">
    <property type="entry name" value="SANT"/>
    <property type="match status" value="3"/>
</dbReference>
<dbReference type="PANTHER" id="PTHR47999:SF124">
    <property type="entry name" value="MYB TRANSCRIPTION FACTOR 42"/>
    <property type="match status" value="1"/>
</dbReference>
<dbReference type="PROSITE" id="PS50090">
    <property type="entry name" value="MYB_LIKE"/>
    <property type="match status" value="3"/>
</dbReference>
<dbReference type="InterPro" id="IPR015495">
    <property type="entry name" value="Myb_TF_plants"/>
</dbReference>
<evidence type="ECO:0000259" key="4">
    <source>
        <dbReference type="PROSITE" id="PS50090"/>
    </source>
</evidence>
<dbReference type="SMART" id="SM00717">
    <property type="entry name" value="SANT"/>
    <property type="match status" value="3"/>
</dbReference>
<dbReference type="InterPro" id="IPR001005">
    <property type="entry name" value="SANT/Myb"/>
</dbReference>
<gene>
    <name evidence="6" type="primary">MYB3_0</name>
    <name evidence="6" type="ORF">CK203_058800</name>
</gene>
<accession>A0A438GGB6</accession>
<comment type="caution">
    <text evidence="6">The sequence shown here is derived from an EMBL/GenBank/DDBJ whole genome shotgun (WGS) entry which is preliminary data.</text>
</comment>
<keyword evidence="2" id="KW-0238">DNA-binding</keyword>
<evidence type="ECO:0000313" key="7">
    <source>
        <dbReference type="Proteomes" id="UP000288805"/>
    </source>
</evidence>